<dbReference type="Proteomes" id="UP000464186">
    <property type="component" value="Chromosome"/>
</dbReference>
<reference evidence="1 2" key="1">
    <citation type="submission" date="2020-01" db="EMBL/GenBank/DDBJ databases">
        <title>Pseudarthrobacter psychrotolerans sp. nov., isolated from antarctic soil.</title>
        <authorList>
            <person name="Shin Y."/>
            <person name="Park W."/>
        </authorList>
    </citation>
    <scope>NUCLEOTIDE SEQUENCE [LARGE SCALE GENOMIC DNA]</scope>
    <source>
        <strain evidence="1 2">YJ56</strain>
    </source>
</reference>
<dbReference type="KEGG" id="psey:GU243_21910"/>
<gene>
    <name evidence="1" type="ORF">GU243_21910</name>
</gene>
<dbReference type="AlphaFoldDB" id="A0A6P1NQ75"/>
<organism evidence="1 2">
    <name type="scientific">Pseudarthrobacter psychrotolerans</name>
    <dbReference type="NCBI Taxonomy" id="2697569"/>
    <lineage>
        <taxon>Bacteria</taxon>
        <taxon>Bacillati</taxon>
        <taxon>Actinomycetota</taxon>
        <taxon>Actinomycetes</taxon>
        <taxon>Micrococcales</taxon>
        <taxon>Micrococcaceae</taxon>
        <taxon>Pseudarthrobacter</taxon>
    </lineage>
</organism>
<protein>
    <submittedName>
        <fullName evidence="1">Uncharacterized protein</fullName>
    </submittedName>
</protein>
<evidence type="ECO:0000313" key="1">
    <source>
        <dbReference type="EMBL" id="QHK21879.1"/>
    </source>
</evidence>
<sequence length="72" mass="7911">MDQNRQPVMRLTTILDRQPHIRGHNSAAWKARWLWLSDLDGGISSEVNGGIVAHVAGLDGVRCGTLYARTNG</sequence>
<dbReference type="EMBL" id="CP047898">
    <property type="protein sequence ID" value="QHK21879.1"/>
    <property type="molecule type" value="Genomic_DNA"/>
</dbReference>
<evidence type="ECO:0000313" key="2">
    <source>
        <dbReference type="Proteomes" id="UP000464186"/>
    </source>
</evidence>
<name>A0A6P1NQ75_9MICC</name>
<accession>A0A6P1NQ75</accession>
<keyword evidence="2" id="KW-1185">Reference proteome</keyword>
<proteinExistence type="predicted"/>